<sequence>MLLHIFKRLGKVADEAIVKMVYFSLCQSILGYCIVSWGSAAKSHMMKIERAQRALLKVAYRRPYRYRTNLLYAETKVLRVRQLYILSTTMRFHKTSHYGCRSQQRSSRLINWDRPYINKPFGRRSFAFMGPYLYTKLNKSLKILKQRRKICSKVISLWLLNLDYEKTEDVLKTCHKKAT</sequence>
<evidence type="ECO:0000313" key="2">
    <source>
        <dbReference type="Proteomes" id="UP001231649"/>
    </source>
</evidence>
<accession>A0ACC2Q074</accession>
<reference evidence="1" key="1">
    <citation type="submission" date="2023-03" db="EMBL/GenBank/DDBJ databases">
        <title>Chromosome-level genomes of two armyworms, Mythimna separata and Mythimna loreyi, provide insights into the biosynthesis and reception of sex pheromones.</title>
        <authorList>
            <person name="Zhao H."/>
        </authorList>
    </citation>
    <scope>NUCLEOTIDE SEQUENCE</scope>
    <source>
        <strain evidence="1">BeijingLab</strain>
    </source>
</reference>
<organism evidence="1 2">
    <name type="scientific">Mythimna loreyi</name>
    <dbReference type="NCBI Taxonomy" id="667449"/>
    <lineage>
        <taxon>Eukaryota</taxon>
        <taxon>Metazoa</taxon>
        <taxon>Ecdysozoa</taxon>
        <taxon>Arthropoda</taxon>
        <taxon>Hexapoda</taxon>
        <taxon>Insecta</taxon>
        <taxon>Pterygota</taxon>
        <taxon>Neoptera</taxon>
        <taxon>Endopterygota</taxon>
        <taxon>Lepidoptera</taxon>
        <taxon>Glossata</taxon>
        <taxon>Ditrysia</taxon>
        <taxon>Noctuoidea</taxon>
        <taxon>Noctuidae</taxon>
        <taxon>Noctuinae</taxon>
        <taxon>Hadenini</taxon>
        <taxon>Mythimna</taxon>
    </lineage>
</organism>
<keyword evidence="2" id="KW-1185">Reference proteome</keyword>
<protein>
    <submittedName>
        <fullName evidence="1">Uncharacterized protein</fullName>
    </submittedName>
</protein>
<proteinExistence type="predicted"/>
<name>A0ACC2Q074_9NEOP</name>
<comment type="caution">
    <text evidence="1">The sequence shown here is derived from an EMBL/GenBank/DDBJ whole genome shotgun (WGS) entry which is preliminary data.</text>
</comment>
<gene>
    <name evidence="1" type="ORF">PYW08_012420</name>
</gene>
<evidence type="ECO:0000313" key="1">
    <source>
        <dbReference type="EMBL" id="KAJ8705100.1"/>
    </source>
</evidence>
<dbReference type="Proteomes" id="UP001231649">
    <property type="component" value="Chromosome 30"/>
</dbReference>
<dbReference type="EMBL" id="CM056806">
    <property type="protein sequence ID" value="KAJ8705100.1"/>
    <property type="molecule type" value="Genomic_DNA"/>
</dbReference>